<gene>
    <name evidence="3" type="ORF">ACFPZN_39105</name>
</gene>
<evidence type="ECO:0000256" key="1">
    <source>
        <dbReference type="ARBA" id="ARBA00005254"/>
    </source>
</evidence>
<dbReference type="PANTHER" id="PTHR43802:SF1">
    <property type="entry name" value="IP11341P-RELATED"/>
    <property type="match status" value="1"/>
</dbReference>
<dbReference type="PANTHER" id="PTHR43802">
    <property type="entry name" value="ENOYL-COA HYDRATASE"/>
    <property type="match status" value="1"/>
</dbReference>
<evidence type="ECO:0000313" key="4">
    <source>
        <dbReference type="Proteomes" id="UP001596074"/>
    </source>
</evidence>
<comment type="similarity">
    <text evidence="1 2">Belongs to the enoyl-CoA hydratase/isomerase family.</text>
</comment>
<protein>
    <submittedName>
        <fullName evidence="3">Enoyl-CoA hydratase/isomerase family protein</fullName>
    </submittedName>
</protein>
<organism evidence="3 4">
    <name type="scientific">Actinomadura rugatobispora</name>
    <dbReference type="NCBI Taxonomy" id="1994"/>
    <lineage>
        <taxon>Bacteria</taxon>
        <taxon>Bacillati</taxon>
        <taxon>Actinomycetota</taxon>
        <taxon>Actinomycetes</taxon>
        <taxon>Streptosporangiales</taxon>
        <taxon>Thermomonosporaceae</taxon>
        <taxon>Actinomadura</taxon>
    </lineage>
</organism>
<dbReference type="Pfam" id="PF00378">
    <property type="entry name" value="ECH_1"/>
    <property type="match status" value="2"/>
</dbReference>
<dbReference type="CDD" id="cd06558">
    <property type="entry name" value="crotonase-like"/>
    <property type="match status" value="1"/>
</dbReference>
<dbReference type="PROSITE" id="PS00166">
    <property type="entry name" value="ENOYL_COA_HYDRATASE"/>
    <property type="match status" value="1"/>
</dbReference>
<dbReference type="SUPFAM" id="SSF52096">
    <property type="entry name" value="ClpP/crotonase"/>
    <property type="match status" value="1"/>
</dbReference>
<keyword evidence="4" id="KW-1185">Reference proteome</keyword>
<comment type="caution">
    <text evidence="3">The sequence shown here is derived from an EMBL/GenBank/DDBJ whole genome shotgun (WGS) entry which is preliminary data.</text>
</comment>
<dbReference type="InterPro" id="IPR001753">
    <property type="entry name" value="Enoyl-CoA_hydra/iso"/>
</dbReference>
<dbReference type="Gene3D" id="3.90.226.10">
    <property type="entry name" value="2-enoyl-CoA Hydratase, Chain A, domain 1"/>
    <property type="match status" value="2"/>
</dbReference>
<name>A0ABW1A829_9ACTN</name>
<evidence type="ECO:0000256" key="2">
    <source>
        <dbReference type="RuleBase" id="RU003707"/>
    </source>
</evidence>
<dbReference type="Proteomes" id="UP001596074">
    <property type="component" value="Unassembled WGS sequence"/>
</dbReference>
<dbReference type="RefSeq" id="WP_378287597.1">
    <property type="nucleotide sequence ID" value="NZ_JBHSON010000073.1"/>
</dbReference>
<sequence length="257" mass="28291">MPANADTGYGPYETVDLKIEERVAWLTLNRPEKLNALTPTTMAELRNFFTAVDDDEDVCVVVLRGAGERAFCAGMDLKWSESLTKRDRIEQGRLGEKTFAMMERLSLPVIAAVHGYAVGGGLELALAADFIVAADNAKMGLVEITLSARPPYRPKMTEDGDPDQPEFGGNAPGWGGVKRLPERIGKARAKQLLFTGARVDAERALELGLVNEVFPVDEFDKGVAELAERIAAMNRYNLRLVKELVTQGYDWIEPHPS</sequence>
<evidence type="ECO:0000313" key="3">
    <source>
        <dbReference type="EMBL" id="MFC5751660.1"/>
    </source>
</evidence>
<reference evidence="4" key="1">
    <citation type="journal article" date="2019" name="Int. J. Syst. Evol. Microbiol.">
        <title>The Global Catalogue of Microorganisms (GCM) 10K type strain sequencing project: providing services to taxonomists for standard genome sequencing and annotation.</title>
        <authorList>
            <consortium name="The Broad Institute Genomics Platform"/>
            <consortium name="The Broad Institute Genome Sequencing Center for Infectious Disease"/>
            <person name="Wu L."/>
            <person name="Ma J."/>
        </authorList>
    </citation>
    <scope>NUCLEOTIDE SEQUENCE [LARGE SCALE GENOMIC DNA]</scope>
    <source>
        <strain evidence="4">KCTC 42087</strain>
    </source>
</reference>
<dbReference type="EMBL" id="JBHSON010000073">
    <property type="protein sequence ID" value="MFC5751660.1"/>
    <property type="molecule type" value="Genomic_DNA"/>
</dbReference>
<accession>A0ABW1A829</accession>
<proteinExistence type="inferred from homology"/>
<dbReference type="InterPro" id="IPR029045">
    <property type="entry name" value="ClpP/crotonase-like_dom_sf"/>
</dbReference>
<dbReference type="InterPro" id="IPR018376">
    <property type="entry name" value="Enoyl-CoA_hyd/isom_CS"/>
</dbReference>